<dbReference type="Pfam" id="PF00528">
    <property type="entry name" value="BPD_transp_1"/>
    <property type="match status" value="1"/>
</dbReference>
<dbReference type="PANTHER" id="PTHR43357">
    <property type="entry name" value="INNER MEMBRANE ABC TRANSPORTER PERMEASE PROTEIN YDCV"/>
    <property type="match status" value="1"/>
</dbReference>
<keyword evidence="3" id="KW-1003">Cell membrane</keyword>
<organism evidence="10">
    <name type="scientific">hydrothermal vent metagenome</name>
    <dbReference type="NCBI Taxonomy" id="652676"/>
    <lineage>
        <taxon>unclassified sequences</taxon>
        <taxon>metagenomes</taxon>
        <taxon>ecological metagenomes</taxon>
    </lineage>
</organism>
<dbReference type="EMBL" id="UOEQ01000301">
    <property type="protein sequence ID" value="VAW20797.1"/>
    <property type="molecule type" value="Genomic_DNA"/>
</dbReference>
<keyword evidence="4" id="KW-0997">Cell inner membrane</keyword>
<feature type="transmembrane region" description="Helical" evidence="8">
    <location>
        <begin position="255"/>
        <end position="274"/>
    </location>
</feature>
<comment type="subcellular location">
    <subcellularLocation>
        <location evidence="1">Cell inner membrane</location>
        <topology evidence="1">Multi-pass membrane protein</topology>
    </subcellularLocation>
</comment>
<feature type="transmembrane region" description="Helical" evidence="8">
    <location>
        <begin position="82"/>
        <end position="106"/>
    </location>
</feature>
<evidence type="ECO:0000256" key="8">
    <source>
        <dbReference type="SAM" id="Phobius"/>
    </source>
</evidence>
<evidence type="ECO:0000256" key="1">
    <source>
        <dbReference type="ARBA" id="ARBA00004429"/>
    </source>
</evidence>
<evidence type="ECO:0000256" key="7">
    <source>
        <dbReference type="ARBA" id="ARBA00023136"/>
    </source>
</evidence>
<proteinExistence type="predicted"/>
<feature type="domain" description="ABC transmembrane type-1" evidence="9">
    <location>
        <begin position="122"/>
        <end position="328"/>
    </location>
</feature>
<evidence type="ECO:0000256" key="4">
    <source>
        <dbReference type="ARBA" id="ARBA00022519"/>
    </source>
</evidence>
<keyword evidence="7 8" id="KW-0472">Membrane</keyword>
<accession>A0A3B0U5B5</accession>
<dbReference type="GO" id="GO:0055085">
    <property type="term" value="P:transmembrane transport"/>
    <property type="evidence" value="ECO:0007669"/>
    <property type="project" value="InterPro"/>
</dbReference>
<keyword evidence="5 8" id="KW-0812">Transmembrane</keyword>
<feature type="transmembrane region" description="Helical" evidence="8">
    <location>
        <begin position="30"/>
        <end position="49"/>
    </location>
</feature>
<feature type="transmembrane region" description="Helical" evidence="8">
    <location>
        <begin position="126"/>
        <end position="147"/>
    </location>
</feature>
<evidence type="ECO:0000313" key="10">
    <source>
        <dbReference type="EMBL" id="VAW20797.1"/>
    </source>
</evidence>
<evidence type="ECO:0000259" key="9">
    <source>
        <dbReference type="PROSITE" id="PS50928"/>
    </source>
</evidence>
<dbReference type="GO" id="GO:0005886">
    <property type="term" value="C:plasma membrane"/>
    <property type="evidence" value="ECO:0007669"/>
    <property type="project" value="UniProtKB-SubCell"/>
</dbReference>
<feature type="transmembrane region" description="Helical" evidence="8">
    <location>
        <begin position="310"/>
        <end position="329"/>
    </location>
</feature>
<dbReference type="SUPFAM" id="SSF161098">
    <property type="entry name" value="MetI-like"/>
    <property type="match status" value="1"/>
</dbReference>
<dbReference type="AlphaFoldDB" id="A0A3B0U5B5"/>
<evidence type="ECO:0000256" key="2">
    <source>
        <dbReference type="ARBA" id="ARBA00022448"/>
    </source>
</evidence>
<evidence type="ECO:0000256" key="5">
    <source>
        <dbReference type="ARBA" id="ARBA00022692"/>
    </source>
</evidence>
<feature type="transmembrane region" description="Helical" evidence="8">
    <location>
        <begin position="159"/>
        <end position="182"/>
    </location>
</feature>
<sequence>MNDIGAMEYLGVQTLTFSIFSIWVNQGDAAGSAQLALVLLFLMLALIGFERWIRRKQRFNDARQSSQLLFERIKLSGWKAGGATILCFVPVGLGFGVPFIILGNYASRYLASGFSQRMIEALTTSIILAAIAALITVVLAVFLSYAVRVRGTKFTGFMVRFASVGYALPGTIIALGIFLPIANFDNFVDSIMRQWFGISTGLLITGSGATLVYAYVVRFMAVAEGSIDAGFKKISPNLDDAAKCFGYSRWQTLRIILLPLLRPAIITAALLVFIDSLKELSATLMLRPFGIETTAIYIHDLASRGRIEQAGIASLLLVLVGIIPVIILSRSMASDKD</sequence>
<dbReference type="Gene3D" id="1.10.3720.10">
    <property type="entry name" value="MetI-like"/>
    <property type="match status" value="1"/>
</dbReference>
<keyword evidence="2" id="KW-0813">Transport</keyword>
<evidence type="ECO:0000256" key="6">
    <source>
        <dbReference type="ARBA" id="ARBA00022989"/>
    </source>
</evidence>
<dbReference type="InterPro" id="IPR000515">
    <property type="entry name" value="MetI-like"/>
</dbReference>
<protein>
    <submittedName>
        <fullName evidence="10">Ferric iron ABC transporter, permease protein</fullName>
    </submittedName>
</protein>
<feature type="transmembrane region" description="Helical" evidence="8">
    <location>
        <begin position="194"/>
        <end position="216"/>
    </location>
</feature>
<dbReference type="CDD" id="cd06261">
    <property type="entry name" value="TM_PBP2"/>
    <property type="match status" value="1"/>
</dbReference>
<name>A0A3B0U5B5_9ZZZZ</name>
<reference evidence="10" key="1">
    <citation type="submission" date="2018-06" db="EMBL/GenBank/DDBJ databases">
        <authorList>
            <person name="Zhirakovskaya E."/>
        </authorList>
    </citation>
    <scope>NUCLEOTIDE SEQUENCE</scope>
</reference>
<evidence type="ECO:0000256" key="3">
    <source>
        <dbReference type="ARBA" id="ARBA00022475"/>
    </source>
</evidence>
<gene>
    <name evidence="10" type="ORF">MNBD_ALPHA11-2323</name>
</gene>
<dbReference type="PANTHER" id="PTHR43357:SF3">
    <property type="entry name" value="FE(3+)-TRANSPORT SYSTEM PERMEASE PROTEIN FBPB 2"/>
    <property type="match status" value="1"/>
</dbReference>
<dbReference type="InterPro" id="IPR035906">
    <property type="entry name" value="MetI-like_sf"/>
</dbReference>
<keyword evidence="6 8" id="KW-1133">Transmembrane helix</keyword>
<dbReference type="PROSITE" id="PS50928">
    <property type="entry name" value="ABC_TM1"/>
    <property type="match status" value="1"/>
</dbReference>